<sequence>MTMSAAPVSNKIPGNRLTRLSLSAKKYDSQPCFAGRRRERLIRPANARTGRGLLHHYDVKLLLVIKRFDLNFNLFADKDFDFRQRV</sequence>
<proteinExistence type="predicted"/>
<evidence type="ECO:0000313" key="2">
    <source>
        <dbReference type="Proteomes" id="UP000041314"/>
    </source>
</evidence>
<protein>
    <submittedName>
        <fullName evidence="1">Uncharacterized protein</fullName>
    </submittedName>
</protein>
<evidence type="ECO:0000313" key="1">
    <source>
        <dbReference type="EMBL" id="CNU82209.1"/>
    </source>
</evidence>
<reference evidence="1 2" key="1">
    <citation type="submission" date="2015-03" db="EMBL/GenBank/DDBJ databases">
        <authorList>
            <consortium name="Pathogen Informatics"/>
        </authorList>
    </citation>
    <scope>NUCLEOTIDE SEQUENCE [LARGE SCALE GENOMIC DNA]</scope>
    <source>
        <strain evidence="1 2">A1104</strain>
    </source>
</reference>
<dbReference type="AlphaFoldDB" id="A0A655DSY7"/>
<organism evidence="1 2">
    <name type="scientific">Salmonella enterica subsp. enterica serovar Bovismorbificans</name>
    <dbReference type="NCBI Taxonomy" id="58097"/>
    <lineage>
        <taxon>Bacteria</taxon>
        <taxon>Pseudomonadati</taxon>
        <taxon>Pseudomonadota</taxon>
        <taxon>Gammaproteobacteria</taxon>
        <taxon>Enterobacterales</taxon>
        <taxon>Enterobacteriaceae</taxon>
        <taxon>Salmonella</taxon>
    </lineage>
</organism>
<gene>
    <name evidence="1" type="ORF">ERS008198_03649</name>
</gene>
<name>A0A655DSY7_SALET</name>
<accession>A0A655DSY7</accession>
<dbReference type="Proteomes" id="UP000041314">
    <property type="component" value="Unassembled WGS sequence"/>
</dbReference>
<dbReference type="EMBL" id="CQPA01000037">
    <property type="protein sequence ID" value="CNU82209.1"/>
    <property type="molecule type" value="Genomic_DNA"/>
</dbReference>